<evidence type="ECO:0000313" key="1">
    <source>
        <dbReference type="EMBL" id="MBA0127971.1"/>
    </source>
</evidence>
<accession>A0A838AFJ2</accession>
<proteinExistence type="predicted"/>
<dbReference type="Gene3D" id="1.10.620.20">
    <property type="entry name" value="Ribonucleotide Reductase, subunit A"/>
    <property type="match status" value="1"/>
</dbReference>
<dbReference type="SUPFAM" id="SSF47240">
    <property type="entry name" value="Ferritin-like"/>
    <property type="match status" value="1"/>
</dbReference>
<dbReference type="InterPro" id="IPR025859">
    <property type="entry name" value="AurF/CmlI"/>
</dbReference>
<reference evidence="1 2" key="1">
    <citation type="submission" date="2020-07" db="EMBL/GenBank/DDBJ databases">
        <title>Genome of Haloechinothrix sp.</title>
        <authorList>
            <person name="Tang S.-K."/>
            <person name="Yang L."/>
            <person name="Zhu W.-Y."/>
        </authorList>
    </citation>
    <scope>NUCLEOTIDE SEQUENCE [LARGE SCALE GENOMIC DNA]</scope>
    <source>
        <strain evidence="1 2">YIM 98757</strain>
    </source>
</reference>
<dbReference type="GO" id="GO:0016491">
    <property type="term" value="F:oxidoreductase activity"/>
    <property type="evidence" value="ECO:0007669"/>
    <property type="project" value="InterPro"/>
</dbReference>
<dbReference type="InterPro" id="IPR012348">
    <property type="entry name" value="RNR-like"/>
</dbReference>
<keyword evidence="2" id="KW-1185">Reference proteome</keyword>
<sequence length="304" mass="34623">MTQALKAGDPEKTSERLLKSSAGKFYDPDVDIDWGAPLDETKRYIPEHRVSLYGTYLWDRLTEQQRIELTKHEGVSVATNGIWFEVLLMQMLLKEVNDADPTSSRAQYMLTEIADECRHSTMFARLASKAGVPAYGPVRWRHQLGKVLPVVGYGPALYGAILVAEEILDRLQREQMNDPEIQPLMRMVNRIHVLEEARHVTFAREEVARGMPRLGKAELAYQRFLIAFVSFHITRSIINPRVYSAVGIDPKEGHKAALQNPYFQETLRYSGEKIMPFLRENGLVGAPGMYWWRKSFLVGEGDAA</sequence>
<gene>
    <name evidence="1" type="ORF">H0B56_20700</name>
</gene>
<dbReference type="RefSeq" id="WP_180894783.1">
    <property type="nucleotide sequence ID" value="NZ_JACCKD010000009.1"/>
</dbReference>
<evidence type="ECO:0000313" key="2">
    <source>
        <dbReference type="Proteomes" id="UP000582974"/>
    </source>
</evidence>
<dbReference type="InterPro" id="IPR009078">
    <property type="entry name" value="Ferritin-like_SF"/>
</dbReference>
<comment type="caution">
    <text evidence="1">The sequence shown here is derived from an EMBL/GenBank/DDBJ whole genome shotgun (WGS) entry which is preliminary data.</text>
</comment>
<dbReference type="Proteomes" id="UP000582974">
    <property type="component" value="Unassembled WGS sequence"/>
</dbReference>
<name>A0A838AFJ2_9PSEU</name>
<organism evidence="1 2">
    <name type="scientific">Haloechinothrix aidingensis</name>
    <dbReference type="NCBI Taxonomy" id="2752311"/>
    <lineage>
        <taxon>Bacteria</taxon>
        <taxon>Bacillati</taxon>
        <taxon>Actinomycetota</taxon>
        <taxon>Actinomycetes</taxon>
        <taxon>Pseudonocardiales</taxon>
        <taxon>Pseudonocardiaceae</taxon>
        <taxon>Haloechinothrix</taxon>
    </lineage>
</organism>
<dbReference type="Pfam" id="PF11583">
    <property type="entry name" value="AurF"/>
    <property type="match status" value="1"/>
</dbReference>
<dbReference type="EMBL" id="JACCKD010000009">
    <property type="protein sequence ID" value="MBA0127971.1"/>
    <property type="molecule type" value="Genomic_DNA"/>
</dbReference>
<protein>
    <submittedName>
        <fullName evidence="1">Diiron oxygenase</fullName>
    </submittedName>
</protein>
<dbReference type="AlphaFoldDB" id="A0A838AFJ2"/>